<gene>
    <name evidence="2" type="ORF">OYT1_ch2155</name>
</gene>
<keyword evidence="1" id="KW-0812">Transmembrane</keyword>
<feature type="transmembrane region" description="Helical" evidence="1">
    <location>
        <begin position="37"/>
        <end position="58"/>
    </location>
</feature>
<dbReference type="KEGG" id="fam:OYT1_ch2155"/>
<keyword evidence="1" id="KW-1133">Transmembrane helix</keyword>
<proteinExistence type="predicted"/>
<dbReference type="PIRSF" id="PIRSF005610">
    <property type="entry name" value="SirB"/>
    <property type="match status" value="1"/>
</dbReference>
<sequence length="124" mass="14253">MLLLKYIHLSCVALSFSLFWLRGFWLLRNSSIMRQRWVRVIPHSVDSLLLASAIWLAWQLGYSPANSPWLAAKIIALMVYIGLGILAFRIIQTHSARLMTWLAAQLVFFYIAATAITHDPFLTY</sequence>
<keyword evidence="1" id="KW-0472">Membrane</keyword>
<dbReference type="EMBL" id="AP018738">
    <property type="protein sequence ID" value="BBE51680.1"/>
    <property type="molecule type" value="Genomic_DNA"/>
</dbReference>
<feature type="transmembrane region" description="Helical" evidence="1">
    <location>
        <begin position="70"/>
        <end position="91"/>
    </location>
</feature>
<dbReference type="Proteomes" id="UP000033070">
    <property type="component" value="Chromosome"/>
</dbReference>
<protein>
    <submittedName>
        <fullName evidence="2">Invasion gene expression up-regulator SirB</fullName>
    </submittedName>
</protein>
<dbReference type="Pfam" id="PF04247">
    <property type="entry name" value="SirB"/>
    <property type="match status" value="1"/>
</dbReference>
<keyword evidence="3" id="KW-1185">Reference proteome</keyword>
<dbReference type="GO" id="GO:0005886">
    <property type="term" value="C:plasma membrane"/>
    <property type="evidence" value="ECO:0007669"/>
    <property type="project" value="TreeGrafter"/>
</dbReference>
<feature type="transmembrane region" description="Helical" evidence="1">
    <location>
        <begin position="98"/>
        <end position="118"/>
    </location>
</feature>
<dbReference type="RefSeq" id="WP_062626322.1">
    <property type="nucleotide sequence ID" value="NZ_AP018738.1"/>
</dbReference>
<dbReference type="STRING" id="1188319.OYT1_01145"/>
<evidence type="ECO:0000313" key="3">
    <source>
        <dbReference type="Proteomes" id="UP000033070"/>
    </source>
</evidence>
<dbReference type="InterPro" id="IPR007360">
    <property type="entry name" value="SirB"/>
</dbReference>
<evidence type="ECO:0000256" key="1">
    <source>
        <dbReference type="SAM" id="Phobius"/>
    </source>
</evidence>
<reference evidence="2 3" key="1">
    <citation type="submission" date="2018-06" db="EMBL/GenBank/DDBJ databases">
        <title>OYT1 Genome Sequencing.</title>
        <authorList>
            <person name="Kato S."/>
            <person name="Itoh T."/>
            <person name="Ohkuma M."/>
        </authorList>
    </citation>
    <scope>NUCLEOTIDE SEQUENCE [LARGE SCALE GENOMIC DNA]</scope>
    <source>
        <strain evidence="2 3">OYT1</strain>
    </source>
</reference>
<dbReference type="PANTHER" id="PTHR39594">
    <property type="entry name" value="PROTEIN YCHQ"/>
    <property type="match status" value="1"/>
</dbReference>
<dbReference type="AlphaFoldDB" id="A0A2Z6GE23"/>
<accession>A0A2Z6GE23</accession>
<organism evidence="2 3">
    <name type="scientific">Ferriphaselus amnicola</name>
    <dbReference type="NCBI Taxonomy" id="1188319"/>
    <lineage>
        <taxon>Bacteria</taxon>
        <taxon>Pseudomonadati</taxon>
        <taxon>Pseudomonadota</taxon>
        <taxon>Betaproteobacteria</taxon>
        <taxon>Nitrosomonadales</taxon>
        <taxon>Gallionellaceae</taxon>
        <taxon>Ferriphaselus</taxon>
    </lineage>
</organism>
<feature type="transmembrane region" description="Helical" evidence="1">
    <location>
        <begin position="6"/>
        <end position="25"/>
    </location>
</feature>
<dbReference type="PANTHER" id="PTHR39594:SF1">
    <property type="entry name" value="PROTEIN YCHQ"/>
    <property type="match status" value="1"/>
</dbReference>
<dbReference type="OrthoDB" id="5588650at2"/>
<name>A0A2Z6GE23_9PROT</name>
<evidence type="ECO:0000313" key="2">
    <source>
        <dbReference type="EMBL" id="BBE51680.1"/>
    </source>
</evidence>